<dbReference type="EMBL" id="NWSH01001032">
    <property type="protein sequence ID" value="PCG73017.1"/>
    <property type="molecule type" value="Genomic_DNA"/>
</dbReference>
<dbReference type="STRING" id="7102.A0A2A4JLT2"/>
<evidence type="ECO:0008006" key="6">
    <source>
        <dbReference type="Google" id="ProtNLM"/>
    </source>
</evidence>
<dbReference type="GO" id="GO:0042302">
    <property type="term" value="F:structural constituent of cuticle"/>
    <property type="evidence" value="ECO:0007669"/>
    <property type="project" value="UniProtKB-UniRule"/>
</dbReference>
<evidence type="ECO:0000256" key="2">
    <source>
        <dbReference type="ARBA" id="ARBA00022729"/>
    </source>
</evidence>
<dbReference type="InterPro" id="IPR051217">
    <property type="entry name" value="Insect_Cuticle_Struc_Prot"/>
</dbReference>
<dbReference type="PANTHER" id="PTHR12236:SF86">
    <property type="entry name" value="CCP84AC-RELATED"/>
    <property type="match status" value="1"/>
</dbReference>
<feature type="chain" id="PRO_5012539856" description="Cuticle protein" evidence="4">
    <location>
        <begin position="18"/>
        <end position="171"/>
    </location>
</feature>
<dbReference type="PROSITE" id="PS51155">
    <property type="entry name" value="CHIT_BIND_RR_2"/>
    <property type="match status" value="1"/>
</dbReference>
<keyword evidence="1 3" id="KW-0193">Cuticle</keyword>
<dbReference type="InterPro" id="IPR031311">
    <property type="entry name" value="CHIT_BIND_RR_consensus"/>
</dbReference>
<dbReference type="AlphaFoldDB" id="A0A2A4JLT2"/>
<name>A0A2A4JLT2_HELVI</name>
<keyword evidence="2 4" id="KW-0732">Signal</keyword>
<evidence type="ECO:0000256" key="3">
    <source>
        <dbReference type="PROSITE-ProRule" id="PRU00497"/>
    </source>
</evidence>
<organism evidence="5">
    <name type="scientific">Heliothis virescens</name>
    <name type="common">Tobacco budworm moth</name>
    <dbReference type="NCBI Taxonomy" id="7102"/>
    <lineage>
        <taxon>Eukaryota</taxon>
        <taxon>Metazoa</taxon>
        <taxon>Ecdysozoa</taxon>
        <taxon>Arthropoda</taxon>
        <taxon>Hexapoda</taxon>
        <taxon>Insecta</taxon>
        <taxon>Pterygota</taxon>
        <taxon>Neoptera</taxon>
        <taxon>Endopterygota</taxon>
        <taxon>Lepidoptera</taxon>
        <taxon>Glossata</taxon>
        <taxon>Ditrysia</taxon>
        <taxon>Noctuoidea</taxon>
        <taxon>Noctuidae</taxon>
        <taxon>Heliothinae</taxon>
        <taxon>Heliothis</taxon>
    </lineage>
</organism>
<dbReference type="InterPro" id="IPR000618">
    <property type="entry name" value="Insect_cuticle"/>
</dbReference>
<feature type="signal peptide" evidence="4">
    <location>
        <begin position="1"/>
        <end position="17"/>
    </location>
</feature>
<protein>
    <recommendedName>
        <fullName evidence="6">Cuticle protein</fullName>
    </recommendedName>
</protein>
<dbReference type="Pfam" id="PF00379">
    <property type="entry name" value="Chitin_bind_4"/>
    <property type="match status" value="1"/>
</dbReference>
<gene>
    <name evidence="5" type="ORF">B5V51_242</name>
</gene>
<dbReference type="GO" id="GO:0005615">
    <property type="term" value="C:extracellular space"/>
    <property type="evidence" value="ECO:0007669"/>
    <property type="project" value="TreeGrafter"/>
</dbReference>
<sequence>MAAKFIILSLLVASAYGSGGYSSFSYGVSDPITGDVKDQHEKRVGDSVVGKYSLLESDGTKRIVEYAANAATGFNAVVRKEPGLHAPLVGAALHGSLAHGPVHLLESTVFTPVMLEHTALLWLVILAVELLPSLTFPTLLSTTLLVPMLEPTTVPMVELMVDTELLWPMDL</sequence>
<dbReference type="GO" id="GO:0031012">
    <property type="term" value="C:extracellular matrix"/>
    <property type="evidence" value="ECO:0007669"/>
    <property type="project" value="TreeGrafter"/>
</dbReference>
<evidence type="ECO:0000256" key="1">
    <source>
        <dbReference type="ARBA" id="ARBA00022460"/>
    </source>
</evidence>
<accession>A0A2A4JLT2</accession>
<proteinExistence type="predicted"/>
<evidence type="ECO:0000313" key="5">
    <source>
        <dbReference type="EMBL" id="PCG73017.1"/>
    </source>
</evidence>
<dbReference type="PANTHER" id="PTHR12236">
    <property type="entry name" value="STRUCTURAL CONTITUENT OF CUTICLE"/>
    <property type="match status" value="1"/>
</dbReference>
<comment type="caution">
    <text evidence="5">The sequence shown here is derived from an EMBL/GenBank/DDBJ whole genome shotgun (WGS) entry which is preliminary data.</text>
</comment>
<evidence type="ECO:0000256" key="4">
    <source>
        <dbReference type="SAM" id="SignalP"/>
    </source>
</evidence>
<dbReference type="PROSITE" id="PS00233">
    <property type="entry name" value="CHIT_BIND_RR_1"/>
    <property type="match status" value="1"/>
</dbReference>
<reference evidence="5" key="1">
    <citation type="submission" date="2017-09" db="EMBL/GenBank/DDBJ databases">
        <title>Contemporary evolution of a Lepidopteran species, Heliothis virescens, in response to modern agricultural practices.</title>
        <authorList>
            <person name="Fritz M.L."/>
            <person name="Deyonke A.M."/>
            <person name="Papanicolaou A."/>
            <person name="Micinski S."/>
            <person name="Westbrook J."/>
            <person name="Gould F."/>
        </authorList>
    </citation>
    <scope>NUCLEOTIDE SEQUENCE [LARGE SCALE GENOMIC DNA]</scope>
    <source>
        <strain evidence="5">HvINT-</strain>
        <tissue evidence="5">Whole body</tissue>
    </source>
</reference>